<comment type="caution">
    <text evidence="8">The sequence shown here is derived from an EMBL/GenBank/DDBJ whole genome shotgun (WGS) entry which is preliminary data.</text>
</comment>
<feature type="transmembrane region" description="Helical" evidence="6">
    <location>
        <begin position="369"/>
        <end position="387"/>
    </location>
</feature>
<feature type="transmembrane region" description="Helical" evidence="6">
    <location>
        <begin position="340"/>
        <end position="362"/>
    </location>
</feature>
<dbReference type="InterPro" id="IPR024571">
    <property type="entry name" value="ERAP1-like_C_dom"/>
</dbReference>
<evidence type="ECO:0000313" key="8">
    <source>
        <dbReference type="EMBL" id="CAF3881412.1"/>
    </source>
</evidence>
<dbReference type="GO" id="GO:0015144">
    <property type="term" value="F:carbohydrate transmembrane transporter activity"/>
    <property type="evidence" value="ECO:0007669"/>
    <property type="project" value="InterPro"/>
</dbReference>
<keyword evidence="5 6" id="KW-0472">Membrane</keyword>
<dbReference type="InterPro" id="IPR010651">
    <property type="entry name" value="Sugar_transport"/>
</dbReference>
<evidence type="ECO:0000256" key="3">
    <source>
        <dbReference type="ARBA" id="ARBA00022692"/>
    </source>
</evidence>
<name>A0A819GE69_9BILA</name>
<evidence type="ECO:0000313" key="9">
    <source>
        <dbReference type="Proteomes" id="UP000663874"/>
    </source>
</evidence>
<evidence type="ECO:0000256" key="1">
    <source>
        <dbReference type="ARBA" id="ARBA00004141"/>
    </source>
</evidence>
<dbReference type="Pfam" id="PF11838">
    <property type="entry name" value="ERAP1_C"/>
    <property type="match status" value="1"/>
</dbReference>
<feature type="domain" description="ERAP1-like C-terminal" evidence="7">
    <location>
        <begin position="129"/>
        <end position="253"/>
    </location>
</feature>
<dbReference type="AlphaFoldDB" id="A0A819GE69"/>
<protein>
    <recommendedName>
        <fullName evidence="7">ERAP1-like C-terminal domain-containing protein</fullName>
    </recommendedName>
</protein>
<dbReference type="GO" id="GO:0016020">
    <property type="term" value="C:membrane"/>
    <property type="evidence" value="ECO:0007669"/>
    <property type="project" value="UniProtKB-SubCell"/>
</dbReference>
<evidence type="ECO:0000256" key="4">
    <source>
        <dbReference type="ARBA" id="ARBA00022989"/>
    </source>
</evidence>
<evidence type="ECO:0000256" key="6">
    <source>
        <dbReference type="SAM" id="Phobius"/>
    </source>
</evidence>
<reference evidence="8" key="1">
    <citation type="submission" date="2021-02" db="EMBL/GenBank/DDBJ databases">
        <authorList>
            <person name="Nowell W R."/>
        </authorList>
    </citation>
    <scope>NUCLEOTIDE SEQUENCE</scope>
</reference>
<proteinExistence type="inferred from homology"/>
<accession>A0A819GE69</accession>
<keyword evidence="4 6" id="KW-1133">Transmembrane helix</keyword>
<feature type="transmembrane region" description="Helical" evidence="6">
    <location>
        <begin position="399"/>
        <end position="419"/>
    </location>
</feature>
<sequence length="603" mass="69613">RMVQNFIIEDTFNREKINLWQILNEQMITDNNLLPRNTSLSDIMNTWTDQMGYPYVEVIRDYSTNMISISQHQFLFDVEAQPPNSPYNYQWYIPFQFKSLSSSSSSSITWLNEKQINITIDANIQSNKWILANPNLLGFFRTNYDIRNWRMIIEQLKNDHKNFTIIERAGVVDDLFNLARINILPLSLVFDMLNYAQLEQEYIVWECIIVGIQYIVQMLATSYSNIQIYEQWRSYLIDLIRSIYTYFNWNSQSMNEKWIDTVYRNENDKDSSTISNTDKDKKVNRKQLGAFGNNSLMMKLLELKRSLYQIHKSSLNSSENDRFEQVFSTTLMCMKSVLRLTFLIGGILWTTGNILSIFVIRINGLGMSMLLWCTTNMLVGWASGHFGWFGLLPENVEKPILNCIGVIITCLSGMAFLGIRTIKQEEIIQNLEEEQQPILQSSPIVTTCNDATPIDTPTITISSSTNLYKRIIGCILAIIAGILFYFIFIPSTYIQDHPNIYQTASKNGLHYVFAMYSGIFFSSMFYYLIYIVCKGIAQAGFLVANSILSQTISFPLITIGPGTIAIFYFKEIFGRRNYLIIIIGTLLRIISAILIILSKPIPR</sequence>
<evidence type="ECO:0000259" key="7">
    <source>
        <dbReference type="Pfam" id="PF11838"/>
    </source>
</evidence>
<feature type="transmembrane region" description="Helical" evidence="6">
    <location>
        <begin position="578"/>
        <end position="597"/>
    </location>
</feature>
<feature type="transmembrane region" description="Helical" evidence="6">
    <location>
        <begin position="471"/>
        <end position="489"/>
    </location>
</feature>
<dbReference type="PANTHER" id="PTHR16119">
    <property type="entry name" value="TRANSMEMBRANE PROTEIN 144"/>
    <property type="match status" value="1"/>
</dbReference>
<keyword evidence="3 6" id="KW-0812">Transmembrane</keyword>
<dbReference type="FunFam" id="2.60.40.1910:FF:000006">
    <property type="entry name" value="Aminopeptidase"/>
    <property type="match status" value="1"/>
</dbReference>
<dbReference type="Proteomes" id="UP000663874">
    <property type="component" value="Unassembled WGS sequence"/>
</dbReference>
<feature type="non-terminal residue" evidence="8">
    <location>
        <position position="1"/>
    </location>
</feature>
<dbReference type="Gene3D" id="2.60.40.1910">
    <property type="match status" value="1"/>
</dbReference>
<comment type="similarity">
    <text evidence="2">Belongs to the TMEM144 family.</text>
</comment>
<feature type="transmembrane region" description="Helical" evidence="6">
    <location>
        <begin position="541"/>
        <end position="566"/>
    </location>
</feature>
<comment type="subcellular location">
    <subcellularLocation>
        <location evidence="1">Membrane</location>
        <topology evidence="1">Multi-pass membrane protein</topology>
    </subcellularLocation>
</comment>
<gene>
    <name evidence="8" type="ORF">FNK824_LOCUS19559</name>
</gene>
<evidence type="ECO:0000256" key="5">
    <source>
        <dbReference type="ARBA" id="ARBA00023136"/>
    </source>
</evidence>
<dbReference type="EMBL" id="CAJOBE010003454">
    <property type="protein sequence ID" value="CAF3881412.1"/>
    <property type="molecule type" value="Genomic_DNA"/>
</dbReference>
<dbReference type="Gene3D" id="1.10.3480.20">
    <property type="match status" value="1"/>
</dbReference>
<organism evidence="8 9">
    <name type="scientific">Rotaria sordida</name>
    <dbReference type="NCBI Taxonomy" id="392033"/>
    <lineage>
        <taxon>Eukaryota</taxon>
        <taxon>Metazoa</taxon>
        <taxon>Spiralia</taxon>
        <taxon>Gnathifera</taxon>
        <taxon>Rotifera</taxon>
        <taxon>Eurotatoria</taxon>
        <taxon>Bdelloidea</taxon>
        <taxon>Philodinida</taxon>
        <taxon>Philodinidae</taxon>
        <taxon>Rotaria</taxon>
    </lineage>
</organism>
<evidence type="ECO:0000256" key="2">
    <source>
        <dbReference type="ARBA" id="ARBA00005731"/>
    </source>
</evidence>
<dbReference type="Pfam" id="PF07857">
    <property type="entry name" value="TMEM144"/>
    <property type="match status" value="2"/>
</dbReference>
<dbReference type="PANTHER" id="PTHR16119:SF17">
    <property type="entry name" value="TRANSMEMBRANE PROTEIN 144"/>
    <property type="match status" value="1"/>
</dbReference>
<dbReference type="InterPro" id="IPR012435">
    <property type="entry name" value="TMEM144"/>
</dbReference>
<feature type="transmembrane region" description="Helical" evidence="6">
    <location>
        <begin position="509"/>
        <end position="529"/>
    </location>
</feature>